<gene>
    <name evidence="16 18" type="primary">nqrC</name>
    <name evidence="18" type="ORF">KUV50_03820</name>
</gene>
<comment type="subunit">
    <text evidence="16">Composed of six subunits; NqrA, NqrB, NqrC, NqrD, NqrE and NqrF.</text>
</comment>
<dbReference type="GO" id="GO:0016655">
    <property type="term" value="F:oxidoreductase activity, acting on NAD(P)H, quinone or similar compound as acceptor"/>
    <property type="evidence" value="ECO:0007669"/>
    <property type="project" value="UniProtKB-UniRule"/>
</dbReference>
<accession>A0A953HRV7</accession>
<dbReference type="EMBL" id="JAHVHU010000004">
    <property type="protein sequence ID" value="MBY5957250.1"/>
    <property type="molecule type" value="Genomic_DNA"/>
</dbReference>
<keyword evidence="9 16" id="KW-1133">Transmembrane helix</keyword>
<evidence type="ECO:0000256" key="15">
    <source>
        <dbReference type="ARBA" id="ARBA00023201"/>
    </source>
</evidence>
<keyword evidence="14 16" id="KW-0472">Membrane</keyword>
<dbReference type="PANTHER" id="PTHR37838:SF1">
    <property type="entry name" value="NA(+)-TRANSLOCATING NADH-QUINONE REDUCTASE SUBUNIT C"/>
    <property type="match status" value="1"/>
</dbReference>
<evidence type="ECO:0000256" key="6">
    <source>
        <dbReference type="ARBA" id="ARBA00022643"/>
    </source>
</evidence>
<dbReference type="AlphaFoldDB" id="A0A953HRV7"/>
<evidence type="ECO:0000256" key="14">
    <source>
        <dbReference type="ARBA" id="ARBA00023136"/>
    </source>
</evidence>
<comment type="catalytic activity">
    <reaction evidence="16">
        <text>a ubiquinone + n Na(+)(in) + NADH + H(+) = a ubiquinol + n Na(+)(out) + NAD(+)</text>
        <dbReference type="Rhea" id="RHEA:47748"/>
        <dbReference type="Rhea" id="RHEA-COMP:9565"/>
        <dbReference type="Rhea" id="RHEA-COMP:9566"/>
        <dbReference type="ChEBI" id="CHEBI:15378"/>
        <dbReference type="ChEBI" id="CHEBI:16389"/>
        <dbReference type="ChEBI" id="CHEBI:17976"/>
        <dbReference type="ChEBI" id="CHEBI:29101"/>
        <dbReference type="ChEBI" id="CHEBI:57540"/>
        <dbReference type="ChEBI" id="CHEBI:57945"/>
        <dbReference type="EC" id="7.2.1.1"/>
    </reaction>
</comment>
<dbReference type="Proteomes" id="UP000753961">
    <property type="component" value="Unassembled WGS sequence"/>
</dbReference>
<protein>
    <recommendedName>
        <fullName evidence="16">Na(+)-translocating NADH-quinone reductase subunit C</fullName>
        <shortName evidence="16">Na(+)-NQR subunit C</shortName>
        <shortName evidence="16">Na(+)-translocating NQR subunit C</shortName>
        <ecNumber evidence="16">7.2.1.1</ecNumber>
    </recommendedName>
    <alternativeName>
        <fullName evidence="16">NQR complex subunit C</fullName>
    </alternativeName>
    <alternativeName>
        <fullName evidence="16">NQR-1 subunit C</fullName>
    </alternativeName>
</protein>
<evidence type="ECO:0000256" key="12">
    <source>
        <dbReference type="ARBA" id="ARBA00023065"/>
    </source>
</evidence>
<keyword evidence="15 16" id="KW-0739">Sodium transport</keyword>
<dbReference type="EC" id="7.2.1.1" evidence="16"/>
<dbReference type="GO" id="GO:0010181">
    <property type="term" value="F:FMN binding"/>
    <property type="evidence" value="ECO:0007669"/>
    <property type="project" value="UniProtKB-UniRule"/>
</dbReference>
<comment type="subcellular location">
    <subcellularLocation>
        <location evidence="16">Cell membrane</location>
        <topology evidence="16">Single-pass membrane protein</topology>
    </subcellularLocation>
</comment>
<evidence type="ECO:0000256" key="3">
    <source>
        <dbReference type="ARBA" id="ARBA00022519"/>
    </source>
</evidence>
<feature type="transmembrane region" description="Helical" evidence="16">
    <location>
        <begin position="6"/>
        <end position="25"/>
    </location>
</feature>
<keyword evidence="11 16" id="KW-0915">Sodium</keyword>
<evidence type="ECO:0000256" key="16">
    <source>
        <dbReference type="HAMAP-Rule" id="MF_00427"/>
    </source>
</evidence>
<dbReference type="InterPro" id="IPR007329">
    <property type="entry name" value="FMN-bd"/>
</dbReference>
<keyword evidence="12 16" id="KW-0406">Ion transport</keyword>
<evidence type="ECO:0000256" key="5">
    <source>
        <dbReference type="ARBA" id="ARBA00022630"/>
    </source>
</evidence>
<feature type="domain" description="FMN-binding" evidence="17">
    <location>
        <begin position="130"/>
        <end position="229"/>
    </location>
</feature>
<evidence type="ECO:0000256" key="1">
    <source>
        <dbReference type="ARBA" id="ARBA00022448"/>
    </source>
</evidence>
<sequence>MRNTNYIIKFVLIMTVVVAFILAGMQTVLKPIHELNAAVYNKKSVLLSISDEFDKSIDAMTVQEVQDIFDNKIEEIVVDANGNIVEGESAEEVLLEVELKKPKAEQHYPVYIYNKDDGSKLYIVSVRGQGLWDAIWGNIALQQDLETIAGVSFDHAGETPGLGAEIKDNPAFPEQFEGKEIYNDEGEYTAVQVVKGIIRQPSHQVEGISGATITSDGVTKMLYNGLQNYEPYFESIQK</sequence>
<keyword evidence="3" id="KW-0997">Cell inner membrane</keyword>
<evidence type="ECO:0000313" key="18">
    <source>
        <dbReference type="EMBL" id="MBY5957250.1"/>
    </source>
</evidence>
<comment type="caution">
    <text evidence="18">The sequence shown here is derived from an EMBL/GenBank/DDBJ whole genome shotgun (WGS) entry which is preliminary data.</text>
</comment>
<evidence type="ECO:0000256" key="8">
    <source>
        <dbReference type="ARBA" id="ARBA00022967"/>
    </source>
</evidence>
<comment type="function">
    <text evidence="16">NQR complex catalyzes the reduction of ubiquinone-1 to ubiquinol by two successive reactions, coupled with the transport of Na(+) ions from the cytoplasm to the periplasm. NqrA to NqrE are probably involved in the second step, the conversion of ubisemiquinone to ubiquinol.</text>
</comment>
<evidence type="ECO:0000256" key="13">
    <source>
        <dbReference type="ARBA" id="ARBA00023075"/>
    </source>
</evidence>
<keyword evidence="4 16" id="KW-0597">Phosphoprotein</keyword>
<comment type="similarity">
    <text evidence="16">Belongs to the NqrC family.</text>
</comment>
<dbReference type="InterPro" id="IPR010204">
    <property type="entry name" value="NqrC"/>
</dbReference>
<dbReference type="GO" id="GO:0006814">
    <property type="term" value="P:sodium ion transport"/>
    <property type="evidence" value="ECO:0007669"/>
    <property type="project" value="UniProtKB-UniRule"/>
</dbReference>
<evidence type="ECO:0000256" key="11">
    <source>
        <dbReference type="ARBA" id="ARBA00023053"/>
    </source>
</evidence>
<evidence type="ECO:0000256" key="2">
    <source>
        <dbReference type="ARBA" id="ARBA00022475"/>
    </source>
</evidence>
<evidence type="ECO:0000313" key="19">
    <source>
        <dbReference type="Proteomes" id="UP000753961"/>
    </source>
</evidence>
<organism evidence="18 19">
    <name type="scientific">Membranihabitans marinus</name>
    <dbReference type="NCBI Taxonomy" id="1227546"/>
    <lineage>
        <taxon>Bacteria</taxon>
        <taxon>Pseudomonadati</taxon>
        <taxon>Bacteroidota</taxon>
        <taxon>Saprospiria</taxon>
        <taxon>Saprospirales</taxon>
        <taxon>Saprospiraceae</taxon>
        <taxon>Membranihabitans</taxon>
    </lineage>
</organism>
<keyword evidence="10 16" id="KW-0520">NAD</keyword>
<keyword evidence="7 16" id="KW-0812">Transmembrane</keyword>
<evidence type="ECO:0000256" key="4">
    <source>
        <dbReference type="ARBA" id="ARBA00022553"/>
    </source>
</evidence>
<dbReference type="RefSeq" id="WP_222578771.1">
    <property type="nucleotide sequence ID" value="NZ_JAHVHU010000004.1"/>
</dbReference>
<name>A0A953HRV7_9BACT</name>
<keyword evidence="2 16" id="KW-1003">Cell membrane</keyword>
<evidence type="ECO:0000256" key="10">
    <source>
        <dbReference type="ARBA" id="ARBA00023027"/>
    </source>
</evidence>
<proteinExistence type="inferred from homology"/>
<keyword evidence="19" id="KW-1185">Reference proteome</keyword>
<comment type="caution">
    <text evidence="16">Lacks conserved residue(s) required for the propagation of feature annotation.</text>
</comment>
<keyword evidence="6 16" id="KW-0288">FMN</keyword>
<dbReference type="HAMAP" id="MF_00427">
    <property type="entry name" value="NqrC"/>
    <property type="match status" value="1"/>
</dbReference>
<evidence type="ECO:0000259" key="17">
    <source>
        <dbReference type="SMART" id="SM00900"/>
    </source>
</evidence>
<dbReference type="GO" id="GO:0005886">
    <property type="term" value="C:plasma membrane"/>
    <property type="evidence" value="ECO:0007669"/>
    <property type="project" value="UniProtKB-SubCell"/>
</dbReference>
<dbReference type="Pfam" id="PF04205">
    <property type="entry name" value="FMN_bind"/>
    <property type="match status" value="1"/>
</dbReference>
<evidence type="ECO:0000256" key="9">
    <source>
        <dbReference type="ARBA" id="ARBA00022989"/>
    </source>
</evidence>
<keyword evidence="13 16" id="KW-0830">Ubiquinone</keyword>
<evidence type="ECO:0000256" key="7">
    <source>
        <dbReference type="ARBA" id="ARBA00022692"/>
    </source>
</evidence>
<reference evidence="18" key="1">
    <citation type="submission" date="2021-06" db="EMBL/GenBank/DDBJ databases">
        <title>44 bacteria genomes isolated from Dapeng, Shenzhen.</title>
        <authorList>
            <person name="Zheng W."/>
            <person name="Yu S."/>
            <person name="Huang Y."/>
        </authorList>
    </citation>
    <scope>NUCLEOTIDE SEQUENCE</scope>
    <source>
        <strain evidence="18">DP5N28-2</strain>
    </source>
</reference>
<keyword evidence="1 16" id="KW-0813">Transport</keyword>
<keyword evidence="8 16" id="KW-1278">Translocase</keyword>
<keyword evidence="5 16" id="KW-0285">Flavoprotein</keyword>
<dbReference type="PANTHER" id="PTHR37838">
    <property type="entry name" value="NA(+)-TRANSLOCATING NADH-QUINONE REDUCTASE SUBUNIT C"/>
    <property type="match status" value="1"/>
</dbReference>
<feature type="modified residue" description="FMN phosphoryl threonine" evidence="16">
    <location>
        <position position="212"/>
    </location>
</feature>
<comment type="cofactor">
    <cofactor evidence="16">
        <name>FMN</name>
        <dbReference type="ChEBI" id="CHEBI:58210"/>
    </cofactor>
</comment>
<dbReference type="NCBIfam" id="TIGR01938">
    <property type="entry name" value="nqrC"/>
    <property type="match status" value="1"/>
</dbReference>
<dbReference type="SMART" id="SM00900">
    <property type="entry name" value="FMN_bind"/>
    <property type="match status" value="1"/>
</dbReference>